<dbReference type="PROSITE" id="PS00028">
    <property type="entry name" value="ZINC_FINGER_C2H2_1"/>
    <property type="match status" value="2"/>
</dbReference>
<evidence type="ECO:0000259" key="3">
    <source>
        <dbReference type="PROSITE" id="PS50157"/>
    </source>
</evidence>
<evidence type="ECO:0000256" key="1">
    <source>
        <dbReference type="PROSITE-ProRule" id="PRU00042"/>
    </source>
</evidence>
<feature type="domain" description="C2H2-type" evidence="3">
    <location>
        <begin position="353"/>
        <end position="375"/>
    </location>
</feature>
<dbReference type="EMBL" id="JBEAFC010000001">
    <property type="protein sequence ID" value="KAL1569833.1"/>
    <property type="molecule type" value="Genomic_DNA"/>
</dbReference>
<keyword evidence="1" id="KW-0862">Zinc</keyword>
<dbReference type="SMART" id="SM00355">
    <property type="entry name" value="ZnF_C2H2"/>
    <property type="match status" value="2"/>
</dbReference>
<name>A0ABD1IMB1_SALDI</name>
<feature type="region of interest" description="Disordered" evidence="2">
    <location>
        <begin position="318"/>
        <end position="351"/>
    </location>
</feature>
<evidence type="ECO:0000256" key="2">
    <source>
        <dbReference type="SAM" id="MobiDB-lite"/>
    </source>
</evidence>
<feature type="compositionally biased region" description="Basic residues" evidence="2">
    <location>
        <begin position="336"/>
        <end position="350"/>
    </location>
</feature>
<gene>
    <name evidence="4" type="ORF">AAHA92_01262</name>
</gene>
<dbReference type="PANTHER" id="PTHR46869">
    <property type="entry name" value="C2H2-LIKE ZINC FINGER PROTEIN"/>
    <property type="match status" value="1"/>
</dbReference>
<sequence>MAEESQAMVRVAADSAEFQERLEYFDMKRDQLLSESKFVLRENPKKTWRAARPPLEEEKVCKQCGKGFKSIKALCGHMACHSGKDRGRAAASARDDHSWTSQNHHSAEERMVRTRSSMSRMCKKVSEDWPFVLGNNDSSSLSEIQQEEMAVCLMMLSRDCGVKVDVNSTSDNNSVVEETKSSSIEVSQVKLRDGETAKMEDSDSDYFLDECGKGESEVSVDCFKKSGFEVTKSDRKGNVYDDKKCGGVVYSNMEYGFWNESARVVKNAHKKSKYECFNCKKNFKSYQALGGHRPCNKRSIIAYGECGENSPDDAAYYRTSSAKKRKESDAKDPSEKKKKKKSSKTKKNNSKPHVCPFCDRVFKSGQALGGHKRSHFLTGNDESSSRSLVEKPDDDIHDLLNLNLPAPEADENDYFSW</sequence>
<dbReference type="SUPFAM" id="SSF57667">
    <property type="entry name" value="beta-beta-alpha zinc fingers"/>
    <property type="match status" value="1"/>
</dbReference>
<dbReference type="InterPro" id="IPR036236">
    <property type="entry name" value="Znf_C2H2_sf"/>
</dbReference>
<comment type="caution">
    <text evidence="4">The sequence shown here is derived from an EMBL/GenBank/DDBJ whole genome shotgun (WGS) entry which is preliminary data.</text>
</comment>
<dbReference type="Pfam" id="PF13912">
    <property type="entry name" value="zf-C2H2_6"/>
    <property type="match status" value="3"/>
</dbReference>
<organism evidence="4 5">
    <name type="scientific">Salvia divinorum</name>
    <name type="common">Maria pastora</name>
    <name type="synonym">Diviner's sage</name>
    <dbReference type="NCBI Taxonomy" id="28513"/>
    <lineage>
        <taxon>Eukaryota</taxon>
        <taxon>Viridiplantae</taxon>
        <taxon>Streptophyta</taxon>
        <taxon>Embryophyta</taxon>
        <taxon>Tracheophyta</taxon>
        <taxon>Spermatophyta</taxon>
        <taxon>Magnoliopsida</taxon>
        <taxon>eudicotyledons</taxon>
        <taxon>Gunneridae</taxon>
        <taxon>Pentapetalae</taxon>
        <taxon>asterids</taxon>
        <taxon>lamiids</taxon>
        <taxon>Lamiales</taxon>
        <taxon>Lamiaceae</taxon>
        <taxon>Nepetoideae</taxon>
        <taxon>Mentheae</taxon>
        <taxon>Salviinae</taxon>
        <taxon>Salvia</taxon>
        <taxon>Salvia subgen. Calosphace</taxon>
    </lineage>
</organism>
<keyword evidence="1" id="KW-0863">Zinc-finger</keyword>
<evidence type="ECO:0000313" key="5">
    <source>
        <dbReference type="Proteomes" id="UP001567538"/>
    </source>
</evidence>
<evidence type="ECO:0000313" key="4">
    <source>
        <dbReference type="EMBL" id="KAL1569833.1"/>
    </source>
</evidence>
<dbReference type="PROSITE" id="PS50157">
    <property type="entry name" value="ZINC_FINGER_C2H2_2"/>
    <property type="match status" value="2"/>
</dbReference>
<keyword evidence="5" id="KW-1185">Reference proteome</keyword>
<protein>
    <submittedName>
        <fullName evidence="4">Zinc finger protein ZAT4-like</fullName>
    </submittedName>
</protein>
<feature type="region of interest" description="Disordered" evidence="2">
    <location>
        <begin position="370"/>
        <end position="392"/>
    </location>
</feature>
<reference evidence="4 5" key="1">
    <citation type="submission" date="2024-06" db="EMBL/GenBank/DDBJ databases">
        <title>A chromosome level genome sequence of Diviner's sage (Salvia divinorum).</title>
        <authorList>
            <person name="Ford S.A."/>
            <person name="Ro D.-K."/>
            <person name="Ness R.W."/>
            <person name="Phillips M.A."/>
        </authorList>
    </citation>
    <scope>NUCLEOTIDE SEQUENCE [LARGE SCALE GENOMIC DNA]</scope>
    <source>
        <strain evidence="4">SAF-2024a</strain>
        <tissue evidence="4">Leaf</tissue>
    </source>
</reference>
<dbReference type="GO" id="GO:0008270">
    <property type="term" value="F:zinc ion binding"/>
    <property type="evidence" value="ECO:0007669"/>
    <property type="project" value="UniProtKB-KW"/>
</dbReference>
<feature type="domain" description="C2H2-type" evidence="3">
    <location>
        <begin position="59"/>
        <end position="86"/>
    </location>
</feature>
<dbReference type="AlphaFoldDB" id="A0ABD1IMB1"/>
<accession>A0ABD1IMB1</accession>
<keyword evidence="1" id="KW-0479">Metal-binding</keyword>
<feature type="compositionally biased region" description="Basic and acidic residues" evidence="2">
    <location>
        <begin position="326"/>
        <end position="335"/>
    </location>
</feature>
<dbReference type="InterPro" id="IPR013087">
    <property type="entry name" value="Znf_C2H2_type"/>
</dbReference>
<proteinExistence type="predicted"/>
<dbReference type="PANTHER" id="PTHR46869:SF1">
    <property type="entry name" value="C2H2-LIKE ZINC FINGER PROTEIN"/>
    <property type="match status" value="1"/>
</dbReference>
<feature type="region of interest" description="Disordered" evidence="2">
    <location>
        <begin position="91"/>
        <end position="115"/>
    </location>
</feature>
<dbReference type="Proteomes" id="UP001567538">
    <property type="component" value="Unassembled WGS sequence"/>
</dbReference>